<feature type="transmembrane region" description="Helical" evidence="11">
    <location>
        <begin position="84"/>
        <end position="102"/>
    </location>
</feature>
<evidence type="ECO:0000256" key="11">
    <source>
        <dbReference type="HAMAP-Rule" id="MF_01393"/>
    </source>
</evidence>
<feature type="transmembrane region" description="Helical" evidence="11">
    <location>
        <begin position="16"/>
        <end position="34"/>
    </location>
</feature>
<evidence type="ECO:0000256" key="10">
    <source>
        <dbReference type="ARBA" id="ARBA00023310"/>
    </source>
</evidence>
<dbReference type="HAMAP" id="MF_01393">
    <property type="entry name" value="ATP_synth_a_bact"/>
    <property type="match status" value="1"/>
</dbReference>
<dbReference type="GO" id="GO:0005886">
    <property type="term" value="C:plasma membrane"/>
    <property type="evidence" value="ECO:0007669"/>
    <property type="project" value="UniProtKB-SubCell"/>
</dbReference>
<keyword evidence="5 11" id="KW-0812">Transmembrane</keyword>
<keyword evidence="10 11" id="KW-0066">ATP synthesis</keyword>
<dbReference type="AlphaFoldDB" id="A0A7X9FUP4"/>
<dbReference type="InterPro" id="IPR035908">
    <property type="entry name" value="F0_ATP_A_sf"/>
</dbReference>
<evidence type="ECO:0000256" key="1">
    <source>
        <dbReference type="ARBA" id="ARBA00004141"/>
    </source>
</evidence>
<evidence type="ECO:0000256" key="3">
    <source>
        <dbReference type="ARBA" id="ARBA00022448"/>
    </source>
</evidence>
<evidence type="ECO:0000256" key="4">
    <source>
        <dbReference type="ARBA" id="ARBA00022547"/>
    </source>
</evidence>
<comment type="function">
    <text evidence="11 12">Key component of the proton channel; it plays a direct role in the translocation of protons across the membrane.</text>
</comment>
<name>A0A7X9FUP4_9DELT</name>
<gene>
    <name evidence="11 13" type="primary">atpB</name>
    <name evidence="13" type="ORF">GYA55_13765</name>
</gene>
<feature type="transmembrane region" description="Helical" evidence="11">
    <location>
        <begin position="114"/>
        <end position="131"/>
    </location>
</feature>
<evidence type="ECO:0000256" key="6">
    <source>
        <dbReference type="ARBA" id="ARBA00022781"/>
    </source>
</evidence>
<dbReference type="Pfam" id="PF00119">
    <property type="entry name" value="ATP-synt_A"/>
    <property type="match status" value="1"/>
</dbReference>
<evidence type="ECO:0000256" key="9">
    <source>
        <dbReference type="ARBA" id="ARBA00023136"/>
    </source>
</evidence>
<feature type="transmembrane region" description="Helical" evidence="11">
    <location>
        <begin position="204"/>
        <end position="233"/>
    </location>
</feature>
<dbReference type="Gene3D" id="1.20.120.220">
    <property type="entry name" value="ATP synthase, F0 complex, subunit A"/>
    <property type="match status" value="1"/>
</dbReference>
<sequence>MEGYTYLNHLINNPDLQKFVGGIAIGGVLLGLGVRAASRIKQPESLQDAIIPPKGFSLSAVFDFFIEAFIKYYDSILGKERREFLPFCASVFFFVLTTNLLGLVPGMPAPTTTVWVNVGMALVVFVSFNWIGVKEQGLFGYLKHFCGGLHYWPMILVGIIVFVLEILSNCIRILTLNMRLYWNISADHIVLGIFTDLTKFVVPIVFYAMGTFVCFMQAFVFSTLTMIYILFVLHHEEEDHH</sequence>
<evidence type="ECO:0000256" key="12">
    <source>
        <dbReference type="RuleBase" id="RU000483"/>
    </source>
</evidence>
<dbReference type="EMBL" id="JAAZON010000629">
    <property type="protein sequence ID" value="NMC64226.1"/>
    <property type="molecule type" value="Genomic_DNA"/>
</dbReference>
<comment type="similarity">
    <text evidence="2 11 12">Belongs to the ATPase A chain family.</text>
</comment>
<dbReference type="InterPro" id="IPR000568">
    <property type="entry name" value="ATP_synth_F0_asu"/>
</dbReference>
<comment type="caution">
    <text evidence="13">The sequence shown here is derived from an EMBL/GenBank/DDBJ whole genome shotgun (WGS) entry which is preliminary data.</text>
</comment>
<keyword evidence="7 11" id="KW-1133">Transmembrane helix</keyword>
<evidence type="ECO:0000313" key="14">
    <source>
        <dbReference type="Proteomes" id="UP000524246"/>
    </source>
</evidence>
<reference evidence="13 14" key="1">
    <citation type="journal article" date="2020" name="Biotechnol. Biofuels">
        <title>New insights from the biogas microbiome by comprehensive genome-resolved metagenomics of nearly 1600 species originating from multiple anaerobic digesters.</title>
        <authorList>
            <person name="Campanaro S."/>
            <person name="Treu L."/>
            <person name="Rodriguez-R L.M."/>
            <person name="Kovalovszki A."/>
            <person name="Ziels R.M."/>
            <person name="Maus I."/>
            <person name="Zhu X."/>
            <person name="Kougias P.G."/>
            <person name="Basile A."/>
            <person name="Luo G."/>
            <person name="Schluter A."/>
            <person name="Konstantinidis K.T."/>
            <person name="Angelidaki I."/>
        </authorList>
    </citation>
    <scope>NUCLEOTIDE SEQUENCE [LARGE SCALE GENOMIC DNA]</scope>
    <source>
        <strain evidence="13">AS27yjCOA_65</strain>
    </source>
</reference>
<feature type="transmembrane region" description="Helical" evidence="11">
    <location>
        <begin position="151"/>
        <end position="168"/>
    </location>
</feature>
<evidence type="ECO:0000313" key="13">
    <source>
        <dbReference type="EMBL" id="NMC64226.1"/>
    </source>
</evidence>
<evidence type="ECO:0000256" key="7">
    <source>
        <dbReference type="ARBA" id="ARBA00022989"/>
    </source>
</evidence>
<keyword evidence="8 11" id="KW-0406">Ion transport</keyword>
<dbReference type="GO" id="GO:0045259">
    <property type="term" value="C:proton-transporting ATP synthase complex"/>
    <property type="evidence" value="ECO:0007669"/>
    <property type="project" value="UniProtKB-KW"/>
</dbReference>
<accession>A0A7X9FUP4</accession>
<proteinExistence type="inferred from homology"/>
<evidence type="ECO:0000256" key="2">
    <source>
        <dbReference type="ARBA" id="ARBA00006810"/>
    </source>
</evidence>
<dbReference type="Proteomes" id="UP000524246">
    <property type="component" value="Unassembled WGS sequence"/>
</dbReference>
<dbReference type="SUPFAM" id="SSF81336">
    <property type="entry name" value="F1F0 ATP synthase subunit A"/>
    <property type="match status" value="1"/>
</dbReference>
<comment type="subcellular location">
    <subcellularLocation>
        <location evidence="11 12">Cell membrane</location>
        <topology evidence="11 12">Multi-pass membrane protein</topology>
    </subcellularLocation>
    <subcellularLocation>
        <location evidence="1">Membrane</location>
        <topology evidence="1">Multi-pass membrane protein</topology>
    </subcellularLocation>
</comment>
<keyword evidence="9 11" id="KW-0472">Membrane</keyword>
<dbReference type="PRINTS" id="PR00123">
    <property type="entry name" value="ATPASEA"/>
</dbReference>
<dbReference type="GO" id="GO:0046933">
    <property type="term" value="F:proton-transporting ATP synthase activity, rotational mechanism"/>
    <property type="evidence" value="ECO:0007669"/>
    <property type="project" value="UniProtKB-UniRule"/>
</dbReference>
<evidence type="ECO:0000256" key="5">
    <source>
        <dbReference type="ARBA" id="ARBA00022692"/>
    </source>
</evidence>
<dbReference type="CDD" id="cd00310">
    <property type="entry name" value="ATP-synt_Fo_a_6"/>
    <property type="match status" value="1"/>
</dbReference>
<keyword evidence="4 11" id="KW-0138">CF(0)</keyword>
<dbReference type="NCBIfam" id="TIGR01131">
    <property type="entry name" value="ATP_synt_6_or_A"/>
    <property type="match status" value="1"/>
</dbReference>
<keyword evidence="6 11" id="KW-0375">Hydrogen ion transport</keyword>
<dbReference type="PANTHER" id="PTHR42823">
    <property type="entry name" value="ATP SYNTHASE SUBUNIT A, CHLOROPLASTIC"/>
    <property type="match status" value="1"/>
</dbReference>
<keyword evidence="3 11" id="KW-0813">Transport</keyword>
<organism evidence="13 14">
    <name type="scientific">SAR324 cluster bacterium</name>
    <dbReference type="NCBI Taxonomy" id="2024889"/>
    <lineage>
        <taxon>Bacteria</taxon>
        <taxon>Deltaproteobacteria</taxon>
        <taxon>SAR324 cluster</taxon>
    </lineage>
</organism>
<protein>
    <recommendedName>
        <fullName evidence="11 12">ATP synthase subunit a</fullName>
    </recommendedName>
    <alternativeName>
        <fullName evidence="11">ATP synthase F0 sector subunit a</fullName>
    </alternativeName>
    <alternativeName>
        <fullName evidence="11">F-ATPase subunit 6</fullName>
    </alternativeName>
</protein>
<dbReference type="InterPro" id="IPR045082">
    <property type="entry name" value="ATP_syn_F0_a_bact/chloroplast"/>
</dbReference>
<keyword evidence="11" id="KW-1003">Cell membrane</keyword>
<evidence type="ECO:0000256" key="8">
    <source>
        <dbReference type="ARBA" id="ARBA00023065"/>
    </source>
</evidence>
<dbReference type="PANTHER" id="PTHR42823:SF3">
    <property type="entry name" value="ATP SYNTHASE SUBUNIT A, CHLOROPLASTIC"/>
    <property type="match status" value="1"/>
</dbReference>
<dbReference type="GO" id="GO:0042777">
    <property type="term" value="P:proton motive force-driven plasma membrane ATP synthesis"/>
    <property type="evidence" value="ECO:0007669"/>
    <property type="project" value="TreeGrafter"/>
</dbReference>